<keyword evidence="2" id="KW-1185">Reference proteome</keyword>
<evidence type="ECO:0000313" key="1">
    <source>
        <dbReference type="EMBL" id="GFH09874.1"/>
    </source>
</evidence>
<comment type="caution">
    <text evidence="1">The sequence shown here is derived from an EMBL/GenBank/DDBJ whole genome shotgun (WGS) entry which is preliminary data.</text>
</comment>
<reference evidence="1 2" key="1">
    <citation type="submission" date="2020-02" db="EMBL/GenBank/DDBJ databases">
        <title>Draft genome sequence of Haematococcus lacustris strain NIES-144.</title>
        <authorList>
            <person name="Morimoto D."/>
            <person name="Nakagawa S."/>
            <person name="Yoshida T."/>
            <person name="Sawayama S."/>
        </authorList>
    </citation>
    <scope>NUCLEOTIDE SEQUENCE [LARGE SCALE GENOMIC DNA]</scope>
    <source>
        <strain evidence="1 2">NIES-144</strain>
    </source>
</reference>
<dbReference type="Proteomes" id="UP000485058">
    <property type="component" value="Unassembled WGS sequence"/>
</dbReference>
<dbReference type="EMBL" id="BLLF01000271">
    <property type="protein sequence ID" value="GFH09874.1"/>
    <property type="molecule type" value="Genomic_DNA"/>
</dbReference>
<accession>A0A699YSU2</accession>
<sequence length="139" mass="15089">MPAAYRRTRHGMRGLGRGPRAVTDCVGGTRRIVMSGVPCSANFASTPLEGGNNLLLDRRYSLCPLPIASFAAFTRNTVHSFSGGNLRRWQWKKTAKLTGGTQSRLSGVSQQQQLRSTLQLLTGTLHNAVRQGQGAIPVR</sequence>
<evidence type="ECO:0000313" key="2">
    <source>
        <dbReference type="Proteomes" id="UP000485058"/>
    </source>
</evidence>
<gene>
    <name evidence="1" type="ORF">HaLaN_05099</name>
</gene>
<proteinExistence type="predicted"/>
<protein>
    <submittedName>
        <fullName evidence="1">Uncharacterized protein</fullName>
    </submittedName>
</protein>
<name>A0A699YSU2_HAELA</name>
<dbReference type="AlphaFoldDB" id="A0A699YSU2"/>
<organism evidence="1 2">
    <name type="scientific">Haematococcus lacustris</name>
    <name type="common">Green alga</name>
    <name type="synonym">Haematococcus pluvialis</name>
    <dbReference type="NCBI Taxonomy" id="44745"/>
    <lineage>
        <taxon>Eukaryota</taxon>
        <taxon>Viridiplantae</taxon>
        <taxon>Chlorophyta</taxon>
        <taxon>core chlorophytes</taxon>
        <taxon>Chlorophyceae</taxon>
        <taxon>CS clade</taxon>
        <taxon>Chlamydomonadales</taxon>
        <taxon>Haematococcaceae</taxon>
        <taxon>Haematococcus</taxon>
    </lineage>
</organism>